<organism evidence="1 2">
    <name type="scientific">[Clostridium] leptum</name>
    <dbReference type="NCBI Taxonomy" id="1535"/>
    <lineage>
        <taxon>Bacteria</taxon>
        <taxon>Bacillati</taxon>
        <taxon>Bacillota</taxon>
        <taxon>Clostridia</taxon>
        <taxon>Eubacteriales</taxon>
        <taxon>Oscillospiraceae</taxon>
        <taxon>Oscillospiraceae incertae sedis</taxon>
    </lineage>
</organism>
<gene>
    <name evidence="1" type="ORF">DWY99_08635</name>
</gene>
<accession>A0A412AWE3</accession>
<dbReference type="AlphaFoldDB" id="A0A412AWE3"/>
<sequence length="158" mass="17570">MDRLTFEGNFCDIAMCRETPGESFCEDGYCSQCKVWEHLKAYEDIGLDPEEIKEFLNAVNGGLAAENGIWCPKCGDALDIDIVNGVLAIGCFGCEEYTPLSELMKLHTNDAVPVVRCKDCKWFTMDNTGGAYCNHPTCGLFNGYEPDAFCSYGERKEN</sequence>
<name>A0A412AWE3_9FIRM</name>
<evidence type="ECO:0000313" key="1">
    <source>
        <dbReference type="EMBL" id="RGQ39564.1"/>
    </source>
</evidence>
<proteinExistence type="predicted"/>
<evidence type="ECO:0000313" key="2">
    <source>
        <dbReference type="Proteomes" id="UP000284751"/>
    </source>
</evidence>
<dbReference type="Proteomes" id="UP000284751">
    <property type="component" value="Unassembled WGS sequence"/>
</dbReference>
<comment type="caution">
    <text evidence="1">The sequence shown here is derived from an EMBL/GenBank/DDBJ whole genome shotgun (WGS) entry which is preliminary data.</text>
</comment>
<protein>
    <submittedName>
        <fullName evidence="1">Uncharacterized protein</fullName>
    </submittedName>
</protein>
<dbReference type="EMBL" id="QRTC01000032">
    <property type="protein sequence ID" value="RGQ39564.1"/>
    <property type="molecule type" value="Genomic_DNA"/>
</dbReference>
<reference evidence="1 2" key="1">
    <citation type="submission" date="2018-08" db="EMBL/GenBank/DDBJ databases">
        <title>A genome reference for cultivated species of the human gut microbiota.</title>
        <authorList>
            <person name="Zou Y."/>
            <person name="Xue W."/>
            <person name="Luo G."/>
        </authorList>
    </citation>
    <scope>NUCLEOTIDE SEQUENCE [LARGE SCALE GENOMIC DNA]</scope>
    <source>
        <strain evidence="1 2">AF28-26</strain>
    </source>
</reference>